<evidence type="ECO:0000313" key="6">
    <source>
        <dbReference type="Proteomes" id="UP000440367"/>
    </source>
</evidence>
<feature type="chain" id="PRO_5036167508" description="Secreted protein" evidence="1">
    <location>
        <begin position="26"/>
        <end position="74"/>
    </location>
</feature>
<reference evidence="5 6" key="1">
    <citation type="submission" date="2018-08" db="EMBL/GenBank/DDBJ databases">
        <title>Genomic investigation of the strawberry pathogen Phytophthora fragariae indicates pathogenicity is determined by transcriptional variation in three key races.</title>
        <authorList>
            <person name="Adams T.M."/>
            <person name="Armitage A.D."/>
            <person name="Sobczyk M.K."/>
            <person name="Bates H.J."/>
            <person name="Dunwell J.M."/>
            <person name="Nellist C.F."/>
            <person name="Harrison R.J."/>
        </authorList>
    </citation>
    <scope>NUCLEOTIDE SEQUENCE [LARGE SCALE GENOMIC DNA]</scope>
    <source>
        <strain evidence="4 5">A4</strain>
        <strain evidence="3 6">BC-1</strain>
        <strain evidence="2 7">NOV-71</strain>
    </source>
</reference>
<dbReference type="AlphaFoldDB" id="A0A6A4ELT0"/>
<keyword evidence="1" id="KW-0732">Signal</keyword>
<comment type="caution">
    <text evidence="4">The sequence shown here is derived from an EMBL/GenBank/DDBJ whole genome shotgun (WGS) entry which is preliminary data.</text>
</comment>
<dbReference type="Proteomes" id="UP000440367">
    <property type="component" value="Unassembled WGS sequence"/>
</dbReference>
<dbReference type="Proteomes" id="UP000437068">
    <property type="component" value="Unassembled WGS sequence"/>
</dbReference>
<dbReference type="EMBL" id="QXGE01000099">
    <property type="protein sequence ID" value="KAE9324907.1"/>
    <property type="molecule type" value="Genomic_DNA"/>
</dbReference>
<gene>
    <name evidence="4" type="ORF">PF001_g3210</name>
    <name evidence="3" type="ORF">PF002_g4137</name>
    <name evidence="2" type="ORF">PF007_g3574</name>
</gene>
<dbReference type="EMBL" id="QXGD01000125">
    <property type="protein sequence ID" value="KAE9251809.1"/>
    <property type="molecule type" value="Genomic_DNA"/>
</dbReference>
<dbReference type="Proteomes" id="UP000441208">
    <property type="component" value="Unassembled WGS sequence"/>
</dbReference>
<evidence type="ECO:0008006" key="8">
    <source>
        <dbReference type="Google" id="ProtNLM"/>
    </source>
</evidence>
<name>A0A6A4ELT0_9STRA</name>
<evidence type="ECO:0000313" key="5">
    <source>
        <dbReference type="Proteomes" id="UP000437068"/>
    </source>
</evidence>
<sequence length="74" mass="8344">MPCTTQTRHAWRIVLLLALASKVCPSRCRWSGRPPVSPSTALLRYAKKKLTTCISNHGSVTSLCRTGHHFIQRR</sequence>
<evidence type="ECO:0000313" key="3">
    <source>
        <dbReference type="EMBL" id="KAE9251809.1"/>
    </source>
</evidence>
<proteinExistence type="predicted"/>
<protein>
    <recommendedName>
        <fullName evidence="8">Secreted protein</fullName>
    </recommendedName>
</protein>
<dbReference type="EMBL" id="QXFZ01000107">
    <property type="protein sequence ID" value="KAE9132854.1"/>
    <property type="molecule type" value="Genomic_DNA"/>
</dbReference>
<feature type="signal peptide" evidence="1">
    <location>
        <begin position="1"/>
        <end position="25"/>
    </location>
</feature>
<accession>A0A6A4ELT0</accession>
<evidence type="ECO:0000256" key="1">
    <source>
        <dbReference type="SAM" id="SignalP"/>
    </source>
</evidence>
<organism evidence="4 5">
    <name type="scientific">Phytophthora fragariae</name>
    <dbReference type="NCBI Taxonomy" id="53985"/>
    <lineage>
        <taxon>Eukaryota</taxon>
        <taxon>Sar</taxon>
        <taxon>Stramenopiles</taxon>
        <taxon>Oomycota</taxon>
        <taxon>Peronosporomycetes</taxon>
        <taxon>Peronosporales</taxon>
        <taxon>Peronosporaceae</taxon>
        <taxon>Phytophthora</taxon>
    </lineage>
</organism>
<evidence type="ECO:0000313" key="4">
    <source>
        <dbReference type="EMBL" id="KAE9324907.1"/>
    </source>
</evidence>
<evidence type="ECO:0000313" key="2">
    <source>
        <dbReference type="EMBL" id="KAE9132854.1"/>
    </source>
</evidence>
<evidence type="ECO:0000313" key="7">
    <source>
        <dbReference type="Proteomes" id="UP000441208"/>
    </source>
</evidence>